<evidence type="ECO:0000256" key="12">
    <source>
        <dbReference type="ARBA" id="ARBA00023204"/>
    </source>
</evidence>
<gene>
    <name evidence="15" type="ordered locus">Trebr_1529</name>
</gene>
<evidence type="ECO:0000256" key="11">
    <source>
        <dbReference type="ARBA" id="ARBA00023014"/>
    </source>
</evidence>
<dbReference type="EMBL" id="CP002696">
    <property type="protein sequence ID" value="AEE16952.1"/>
    <property type="molecule type" value="Genomic_DNA"/>
</dbReference>
<dbReference type="GO" id="GO:0046872">
    <property type="term" value="F:metal ion binding"/>
    <property type="evidence" value="ECO:0007669"/>
    <property type="project" value="UniProtKB-KW"/>
</dbReference>
<evidence type="ECO:0000256" key="3">
    <source>
        <dbReference type="ARBA" id="ARBA00002933"/>
    </source>
</evidence>
<keyword evidence="12" id="KW-0234">DNA repair</keyword>
<evidence type="ECO:0000256" key="2">
    <source>
        <dbReference type="ARBA" id="ARBA00001966"/>
    </source>
</evidence>
<dbReference type="RefSeq" id="WP_013758657.1">
    <property type="nucleotide sequence ID" value="NC_015500.1"/>
</dbReference>
<evidence type="ECO:0000256" key="13">
    <source>
        <dbReference type="ARBA" id="ARBA00023295"/>
    </source>
</evidence>
<dbReference type="GO" id="GO:0051536">
    <property type="term" value="F:iron-sulfur cluster binding"/>
    <property type="evidence" value="ECO:0007669"/>
    <property type="project" value="UniProtKB-KW"/>
</dbReference>
<dbReference type="Pfam" id="PF00633">
    <property type="entry name" value="HHH"/>
    <property type="match status" value="1"/>
</dbReference>
<dbReference type="GO" id="GO:0034039">
    <property type="term" value="F:8-oxo-7,8-dihydroguanine DNA N-glycosylase activity"/>
    <property type="evidence" value="ECO:0007669"/>
    <property type="project" value="TreeGrafter"/>
</dbReference>
<feature type="domain" description="HhH-GPD" evidence="14">
    <location>
        <begin position="44"/>
        <end position="194"/>
    </location>
</feature>
<protein>
    <recommendedName>
        <fullName evidence="6">Adenine DNA glycosylase</fullName>
        <ecNumber evidence="5">3.2.2.31</ecNumber>
    </recommendedName>
</protein>
<evidence type="ECO:0000256" key="7">
    <source>
        <dbReference type="ARBA" id="ARBA00022723"/>
    </source>
</evidence>
<accession>F4LP90</accession>
<dbReference type="AlphaFoldDB" id="F4LP90"/>
<evidence type="ECO:0000256" key="5">
    <source>
        <dbReference type="ARBA" id="ARBA00012045"/>
    </source>
</evidence>
<keyword evidence="16" id="KW-1185">Reference proteome</keyword>
<evidence type="ECO:0000256" key="8">
    <source>
        <dbReference type="ARBA" id="ARBA00022763"/>
    </source>
</evidence>
<evidence type="ECO:0000313" key="15">
    <source>
        <dbReference type="EMBL" id="AEE16952.1"/>
    </source>
</evidence>
<organism evidence="15 16">
    <name type="scientific">Treponema brennaborense (strain DSM 12168 / CIP 105900 / DD5/3)</name>
    <dbReference type="NCBI Taxonomy" id="906968"/>
    <lineage>
        <taxon>Bacteria</taxon>
        <taxon>Pseudomonadati</taxon>
        <taxon>Spirochaetota</taxon>
        <taxon>Spirochaetia</taxon>
        <taxon>Spirochaetales</taxon>
        <taxon>Treponemataceae</taxon>
        <taxon>Treponema</taxon>
    </lineage>
</organism>
<sequence length="288" mass="32581">MLSLSAARVSDFQQTILDQYRQSGRSFPWRETSDPYRILVSEIMLQQTQTERVLPKYEAWLERFPTARSLADASLADALGLWNGLGYNRRARFLQEACRAVCSSYGGVFPRTADELDALPGIGPYTARAVCTFAYGTPEVFIETNIRSVYIFFFFTAARDSAVSDKELLPIIDRTLYRADPRTWYYALMDYGAVLKKKVVNPNRRSAHYTKQSKFEGSLRQARGAVLRCLTAARAEAPSDRTANHAVSLEYIAETERIDVPRIRQAAESLLAERLIVCENGAYRVSDT</sequence>
<dbReference type="HOGENOM" id="CLU_012862_2_0_12"/>
<evidence type="ECO:0000256" key="10">
    <source>
        <dbReference type="ARBA" id="ARBA00023004"/>
    </source>
</evidence>
<keyword evidence="8" id="KW-0227">DNA damage</keyword>
<evidence type="ECO:0000256" key="1">
    <source>
        <dbReference type="ARBA" id="ARBA00000843"/>
    </source>
</evidence>
<keyword evidence="13" id="KW-0326">Glycosidase</keyword>
<dbReference type="Pfam" id="PF00730">
    <property type="entry name" value="HhH-GPD"/>
    <property type="match status" value="1"/>
</dbReference>
<comment type="function">
    <text evidence="3">Adenine glycosylase active on G-A mispairs. MutY also corrects error-prone DNA synthesis past GO lesions which are due to the oxidatively damaged form of guanine: 7,8-dihydro-8-oxoguanine (8-oxo-dGTP).</text>
</comment>
<dbReference type="SMART" id="SM00478">
    <property type="entry name" value="ENDO3c"/>
    <property type="match status" value="1"/>
</dbReference>
<dbReference type="GO" id="GO:0006298">
    <property type="term" value="P:mismatch repair"/>
    <property type="evidence" value="ECO:0007669"/>
    <property type="project" value="TreeGrafter"/>
</dbReference>
<dbReference type="PANTHER" id="PTHR42944">
    <property type="entry name" value="ADENINE DNA GLYCOSYLASE"/>
    <property type="match status" value="1"/>
</dbReference>
<evidence type="ECO:0000256" key="4">
    <source>
        <dbReference type="ARBA" id="ARBA00008343"/>
    </source>
</evidence>
<evidence type="ECO:0000256" key="6">
    <source>
        <dbReference type="ARBA" id="ARBA00022023"/>
    </source>
</evidence>
<dbReference type="GO" id="GO:0006284">
    <property type="term" value="P:base-excision repair"/>
    <property type="evidence" value="ECO:0007669"/>
    <property type="project" value="InterPro"/>
</dbReference>
<dbReference type="KEGG" id="tbe:Trebr_1529"/>
<dbReference type="GO" id="GO:0035485">
    <property type="term" value="F:adenine/guanine mispair binding"/>
    <property type="evidence" value="ECO:0007669"/>
    <property type="project" value="TreeGrafter"/>
</dbReference>
<evidence type="ECO:0000256" key="9">
    <source>
        <dbReference type="ARBA" id="ARBA00022801"/>
    </source>
</evidence>
<dbReference type="CDD" id="cd00056">
    <property type="entry name" value="ENDO3c"/>
    <property type="match status" value="1"/>
</dbReference>
<dbReference type="PANTHER" id="PTHR42944:SF1">
    <property type="entry name" value="ADENINE DNA GLYCOSYLASE"/>
    <property type="match status" value="1"/>
</dbReference>
<keyword evidence="7" id="KW-0479">Metal-binding</keyword>
<dbReference type="InterPro" id="IPR023170">
    <property type="entry name" value="HhH_base_excis_C"/>
</dbReference>
<keyword evidence="10" id="KW-0408">Iron</keyword>
<comment type="cofactor">
    <cofactor evidence="2">
        <name>[4Fe-4S] cluster</name>
        <dbReference type="ChEBI" id="CHEBI:49883"/>
    </cofactor>
</comment>
<dbReference type="Proteomes" id="UP000006546">
    <property type="component" value="Chromosome"/>
</dbReference>
<proteinExistence type="inferred from homology"/>
<dbReference type="OrthoDB" id="9802365at2"/>
<dbReference type="GO" id="GO:0032357">
    <property type="term" value="F:oxidized purine DNA binding"/>
    <property type="evidence" value="ECO:0007669"/>
    <property type="project" value="TreeGrafter"/>
</dbReference>
<dbReference type="InterPro" id="IPR011257">
    <property type="entry name" value="DNA_glycosylase"/>
</dbReference>
<name>F4LP90_TREBD</name>
<dbReference type="GO" id="GO:0000701">
    <property type="term" value="F:purine-specific mismatch base pair DNA N-glycosylase activity"/>
    <property type="evidence" value="ECO:0007669"/>
    <property type="project" value="UniProtKB-EC"/>
</dbReference>
<comment type="similarity">
    <text evidence="4">Belongs to the Nth/MutY family.</text>
</comment>
<dbReference type="Gene3D" id="1.10.340.30">
    <property type="entry name" value="Hypothetical protein, domain 2"/>
    <property type="match status" value="1"/>
</dbReference>
<dbReference type="Gene3D" id="1.10.1670.10">
    <property type="entry name" value="Helix-hairpin-Helix base-excision DNA repair enzymes (C-terminal)"/>
    <property type="match status" value="1"/>
</dbReference>
<evidence type="ECO:0000259" key="14">
    <source>
        <dbReference type="SMART" id="SM00478"/>
    </source>
</evidence>
<dbReference type="EC" id="3.2.2.31" evidence="5"/>
<comment type="catalytic activity">
    <reaction evidence="1">
        <text>Hydrolyzes free adenine bases from 7,8-dihydro-8-oxoguanine:adenine mismatched double-stranded DNA, leaving an apurinic site.</text>
        <dbReference type="EC" id="3.2.2.31"/>
    </reaction>
</comment>
<dbReference type="SUPFAM" id="SSF48150">
    <property type="entry name" value="DNA-glycosylase"/>
    <property type="match status" value="1"/>
</dbReference>
<evidence type="ECO:0000313" key="16">
    <source>
        <dbReference type="Proteomes" id="UP000006546"/>
    </source>
</evidence>
<reference evidence="16" key="1">
    <citation type="submission" date="2011-04" db="EMBL/GenBank/DDBJ databases">
        <title>The complete genome of Treponema brennaborense DSM 12168.</title>
        <authorList>
            <person name="Lucas S."/>
            <person name="Han J."/>
            <person name="Lapidus A."/>
            <person name="Bruce D."/>
            <person name="Goodwin L."/>
            <person name="Pitluck S."/>
            <person name="Peters L."/>
            <person name="Kyrpides N."/>
            <person name="Mavromatis K."/>
            <person name="Ivanova N."/>
            <person name="Mikhailova N."/>
            <person name="Pagani I."/>
            <person name="Teshima H."/>
            <person name="Detter J.C."/>
            <person name="Tapia R."/>
            <person name="Han C."/>
            <person name="Land M."/>
            <person name="Hauser L."/>
            <person name="Markowitz V."/>
            <person name="Cheng J.-F."/>
            <person name="Hugenholtz P."/>
            <person name="Woyke T."/>
            <person name="Wu D."/>
            <person name="Gronow S."/>
            <person name="Wellnitz S."/>
            <person name="Brambilla E."/>
            <person name="Klenk H.-P."/>
            <person name="Eisen J.A."/>
        </authorList>
    </citation>
    <scope>NUCLEOTIDE SEQUENCE [LARGE SCALE GENOMIC DNA]</scope>
    <source>
        <strain evidence="16">DSM 12168 / CIP 105900 / DD5/3</strain>
    </source>
</reference>
<keyword evidence="9" id="KW-0378">Hydrolase</keyword>
<dbReference type="InterPro" id="IPR044298">
    <property type="entry name" value="MIG/MutY"/>
</dbReference>
<dbReference type="InterPro" id="IPR003265">
    <property type="entry name" value="HhH-GPD_domain"/>
</dbReference>
<keyword evidence="11" id="KW-0411">Iron-sulfur</keyword>
<dbReference type="eggNOG" id="COG1194">
    <property type="taxonomic scope" value="Bacteria"/>
</dbReference>
<dbReference type="STRING" id="906968.Trebr_1529"/>
<dbReference type="InterPro" id="IPR000445">
    <property type="entry name" value="HhH_motif"/>
</dbReference>